<reference evidence="1" key="1">
    <citation type="submission" date="2020-05" db="EMBL/GenBank/DDBJ databases">
        <authorList>
            <person name="Chiriac C."/>
            <person name="Salcher M."/>
            <person name="Ghai R."/>
            <person name="Kavagutti S V."/>
        </authorList>
    </citation>
    <scope>NUCLEOTIDE SEQUENCE</scope>
</reference>
<proteinExistence type="predicted"/>
<organism evidence="1">
    <name type="scientific">freshwater metagenome</name>
    <dbReference type="NCBI Taxonomy" id="449393"/>
    <lineage>
        <taxon>unclassified sequences</taxon>
        <taxon>metagenomes</taxon>
        <taxon>ecological metagenomes</taxon>
    </lineage>
</organism>
<dbReference type="Gene3D" id="3.40.50.2000">
    <property type="entry name" value="Glycogen Phosphorylase B"/>
    <property type="match status" value="1"/>
</dbReference>
<protein>
    <submittedName>
        <fullName evidence="1">Unannotated protein</fullName>
    </submittedName>
</protein>
<evidence type="ECO:0000313" key="1">
    <source>
        <dbReference type="EMBL" id="CAB4963838.1"/>
    </source>
</evidence>
<gene>
    <name evidence="1" type="ORF">UFOPK3662_03479</name>
</gene>
<name>A0A6J7L564_9ZZZZ</name>
<dbReference type="EMBL" id="CAFBMW010000044">
    <property type="protein sequence ID" value="CAB4963838.1"/>
    <property type="molecule type" value="Genomic_DNA"/>
</dbReference>
<dbReference type="Pfam" id="PF13692">
    <property type="entry name" value="Glyco_trans_1_4"/>
    <property type="match status" value="1"/>
</dbReference>
<dbReference type="SUPFAM" id="SSF53756">
    <property type="entry name" value="UDP-Glycosyltransferase/glycogen phosphorylase"/>
    <property type="match status" value="1"/>
</dbReference>
<sequence length="354" mass="37595">MSTTPADLDVVMPYGSGGASARVRALDWVEHLGLRADVSDYLGTSTTGVGDLLRQPWRTARAEAALRRRSPGADRPLLLVRNASPLSNGAVERTLLRRSERGVYDFDDALMVQQRGLSQRVFSRSRAWRRAVEAADQVIAGNDHLAEAAAVHSREVAVVPSCVEPDHYAVKTDFEIGPVPTAVWVGSPSTEPYLAGIAPALVAAHRSTGLRLRVVSAGSAPLGALDEITERVAWAPGVVERTLASADVGLMPLPDDPWTRGKCAYKLLQYAAAGLPVIGSPVGVNSSVLDTLGGLAATDDDQWRQALEAVVTMPVAERAALGGRASAGVRAEFSFARWAAEWQRLVTGRPAPAA</sequence>
<dbReference type="AlphaFoldDB" id="A0A6J7L564"/>
<accession>A0A6J7L564</accession>